<reference evidence="1 2" key="1">
    <citation type="submission" date="2019-09" db="EMBL/GenBank/DDBJ databases">
        <authorList>
            <person name="Depoorter E."/>
        </authorList>
    </citation>
    <scope>NUCLEOTIDE SEQUENCE [LARGE SCALE GENOMIC DNA]</scope>
    <source>
        <strain evidence="1 2">R-17378</strain>
    </source>
</reference>
<accession>A0ABY6XX86</accession>
<dbReference type="Proteomes" id="UP000494120">
    <property type="component" value="Unassembled WGS sequence"/>
</dbReference>
<dbReference type="EMBL" id="CABVQG010000019">
    <property type="protein sequence ID" value="VWC98601.1"/>
    <property type="molecule type" value="Genomic_DNA"/>
</dbReference>
<gene>
    <name evidence="1" type="ORF">BLA17378_05075</name>
</gene>
<name>A0ABY6XX86_9BURK</name>
<protein>
    <recommendedName>
        <fullName evidence="3">Transposase</fullName>
    </recommendedName>
</protein>
<comment type="caution">
    <text evidence="1">The sequence shown here is derived from an EMBL/GenBank/DDBJ whole genome shotgun (WGS) entry which is preliminary data.</text>
</comment>
<evidence type="ECO:0000313" key="1">
    <source>
        <dbReference type="EMBL" id="VWC98601.1"/>
    </source>
</evidence>
<evidence type="ECO:0000313" key="2">
    <source>
        <dbReference type="Proteomes" id="UP000494120"/>
    </source>
</evidence>
<proteinExistence type="predicted"/>
<keyword evidence="2" id="KW-1185">Reference proteome</keyword>
<organism evidence="1 2">
    <name type="scientific">Burkholderia aenigmatica</name>
    <dbReference type="NCBI Taxonomy" id="2015348"/>
    <lineage>
        <taxon>Bacteria</taxon>
        <taxon>Pseudomonadati</taxon>
        <taxon>Pseudomonadota</taxon>
        <taxon>Betaproteobacteria</taxon>
        <taxon>Burkholderiales</taxon>
        <taxon>Burkholderiaceae</taxon>
        <taxon>Burkholderia</taxon>
        <taxon>Burkholderia cepacia complex</taxon>
    </lineage>
</organism>
<sequence>MLLKAEIKWLDGLIAELESGAMTWNEKYLRELAAQFG</sequence>
<evidence type="ECO:0008006" key="3">
    <source>
        <dbReference type="Google" id="ProtNLM"/>
    </source>
</evidence>